<comment type="caution">
    <text evidence="12">The sequence shown here is derived from an EMBL/GenBank/DDBJ whole genome shotgun (WGS) entry which is preliminary data.</text>
</comment>
<dbReference type="SMART" id="SM00633">
    <property type="entry name" value="Glyco_10"/>
    <property type="match status" value="1"/>
</dbReference>
<keyword evidence="8 9" id="KW-0624">Polysaccharide degradation</keyword>
<feature type="domain" description="GH10" evidence="11">
    <location>
        <begin position="42"/>
        <end position="345"/>
    </location>
</feature>
<dbReference type="AlphaFoldDB" id="A0A3N1GZ82"/>
<dbReference type="Pfam" id="PF00331">
    <property type="entry name" value="Glyco_hydro_10"/>
    <property type="match status" value="1"/>
</dbReference>
<dbReference type="InterPro" id="IPR017853">
    <property type="entry name" value="GH"/>
</dbReference>
<dbReference type="PRINTS" id="PR00134">
    <property type="entry name" value="GLHYDRLASE10"/>
</dbReference>
<dbReference type="InterPro" id="IPR001000">
    <property type="entry name" value="GH10_dom"/>
</dbReference>
<comment type="catalytic activity">
    <reaction evidence="1 9">
        <text>Endohydrolysis of (1-&gt;4)-beta-D-xylosidic linkages in xylans.</text>
        <dbReference type="EC" id="3.2.1.8"/>
    </reaction>
</comment>
<evidence type="ECO:0000256" key="3">
    <source>
        <dbReference type="ARBA" id="ARBA00022651"/>
    </source>
</evidence>
<keyword evidence="3 12" id="KW-0858">Xylan degradation</keyword>
<sequence>MITTASEGAVEVPKLLSTSLITASLAAAVVLPVGPAVAATAATPATTLASAAERSGRYFGVAVQGYKLSDPTYAGILDREFAVVTPENEMKLDATEPQQGRFSFGPADRVVDHAARLGKRVRGHTLLWHSGQPSWLAGLQGSALRQAMLNHVTQVVAYYRGRVHAWDVVNEAFADGTSGARRDSNFQRTGDDWIEAAFHAARAADPAAKLCYNDYNVENRAHAKTQAVYRMVRDFRARGVPIDCVGLQSHFTANHPVPADFATTLRDFAALGVDVHLSELDVEGSGATQADSYRRAVTACLAVSRCTGITVWGIRDSDSWRASGTPLLFDSSGTRKLAYTAVLDSLNGACPWAVVPPAATRSSG</sequence>
<protein>
    <recommendedName>
        <fullName evidence="9">Beta-xylanase</fullName>
        <ecNumber evidence="9">3.2.1.8</ecNumber>
    </recommendedName>
</protein>
<dbReference type="GO" id="GO:0031176">
    <property type="term" value="F:endo-1,4-beta-xylanase activity"/>
    <property type="evidence" value="ECO:0007669"/>
    <property type="project" value="UniProtKB-EC"/>
</dbReference>
<evidence type="ECO:0000256" key="6">
    <source>
        <dbReference type="ARBA" id="ARBA00023277"/>
    </source>
</evidence>
<evidence type="ECO:0000259" key="11">
    <source>
        <dbReference type="PROSITE" id="PS51760"/>
    </source>
</evidence>
<dbReference type="PANTHER" id="PTHR31490">
    <property type="entry name" value="GLYCOSYL HYDROLASE"/>
    <property type="match status" value="1"/>
</dbReference>
<dbReference type="PROSITE" id="PS51760">
    <property type="entry name" value="GH10_2"/>
    <property type="match status" value="1"/>
</dbReference>
<dbReference type="Gene3D" id="3.20.20.80">
    <property type="entry name" value="Glycosidases"/>
    <property type="match status" value="1"/>
</dbReference>
<feature type="chain" id="PRO_5018281327" description="Beta-xylanase" evidence="10">
    <location>
        <begin position="39"/>
        <end position="364"/>
    </location>
</feature>
<comment type="similarity">
    <text evidence="2 9">Belongs to the glycosyl hydrolase 10 (cellulase F) family.</text>
</comment>
<dbReference type="InterPro" id="IPR044846">
    <property type="entry name" value="GH10"/>
</dbReference>
<evidence type="ECO:0000256" key="8">
    <source>
        <dbReference type="ARBA" id="ARBA00023326"/>
    </source>
</evidence>
<dbReference type="SUPFAM" id="SSF51445">
    <property type="entry name" value="(Trans)glycosidases"/>
    <property type="match status" value="1"/>
</dbReference>
<keyword evidence="7 9" id="KW-0326">Glycosidase</keyword>
<gene>
    <name evidence="12" type="ORF">EDD40_0844</name>
</gene>
<evidence type="ECO:0000256" key="2">
    <source>
        <dbReference type="ARBA" id="ARBA00007495"/>
    </source>
</evidence>
<dbReference type="Proteomes" id="UP000268727">
    <property type="component" value="Unassembled WGS sequence"/>
</dbReference>
<dbReference type="GO" id="GO:0045493">
    <property type="term" value="P:xylan catabolic process"/>
    <property type="evidence" value="ECO:0007669"/>
    <property type="project" value="UniProtKB-KW"/>
</dbReference>
<keyword evidence="13" id="KW-1185">Reference proteome</keyword>
<evidence type="ECO:0000256" key="5">
    <source>
        <dbReference type="ARBA" id="ARBA00022801"/>
    </source>
</evidence>
<keyword evidence="4 10" id="KW-0732">Signal</keyword>
<proteinExistence type="inferred from homology"/>
<dbReference type="EMBL" id="RJKM01000001">
    <property type="protein sequence ID" value="ROP35610.1"/>
    <property type="molecule type" value="Genomic_DNA"/>
</dbReference>
<feature type="signal peptide" evidence="10">
    <location>
        <begin position="1"/>
        <end position="38"/>
    </location>
</feature>
<evidence type="ECO:0000313" key="13">
    <source>
        <dbReference type="Proteomes" id="UP000268727"/>
    </source>
</evidence>
<dbReference type="EC" id="3.2.1.8" evidence="9"/>
<evidence type="ECO:0000256" key="9">
    <source>
        <dbReference type="RuleBase" id="RU361174"/>
    </source>
</evidence>
<evidence type="ECO:0000256" key="1">
    <source>
        <dbReference type="ARBA" id="ARBA00000681"/>
    </source>
</evidence>
<evidence type="ECO:0000256" key="4">
    <source>
        <dbReference type="ARBA" id="ARBA00022729"/>
    </source>
</evidence>
<evidence type="ECO:0000313" key="12">
    <source>
        <dbReference type="EMBL" id="ROP35610.1"/>
    </source>
</evidence>
<keyword evidence="5 9" id="KW-0378">Hydrolase</keyword>
<keyword evidence="6 9" id="KW-0119">Carbohydrate metabolism</keyword>
<name>A0A3N1GZ82_9PSEU</name>
<reference evidence="12 13" key="1">
    <citation type="submission" date="2018-11" db="EMBL/GenBank/DDBJ databases">
        <title>Sequencing the genomes of 1000 actinobacteria strains.</title>
        <authorList>
            <person name="Klenk H.-P."/>
        </authorList>
    </citation>
    <scope>NUCLEOTIDE SEQUENCE [LARGE SCALE GENOMIC DNA]</scope>
    <source>
        <strain evidence="12 13">DSM 44231</strain>
    </source>
</reference>
<organism evidence="12 13">
    <name type="scientific">Saccharothrix texasensis</name>
    <dbReference type="NCBI Taxonomy" id="103734"/>
    <lineage>
        <taxon>Bacteria</taxon>
        <taxon>Bacillati</taxon>
        <taxon>Actinomycetota</taxon>
        <taxon>Actinomycetes</taxon>
        <taxon>Pseudonocardiales</taxon>
        <taxon>Pseudonocardiaceae</taxon>
        <taxon>Saccharothrix</taxon>
    </lineage>
</organism>
<accession>A0A3N1GZ82</accession>
<evidence type="ECO:0000256" key="7">
    <source>
        <dbReference type="ARBA" id="ARBA00023295"/>
    </source>
</evidence>
<evidence type="ECO:0000256" key="10">
    <source>
        <dbReference type="SAM" id="SignalP"/>
    </source>
</evidence>
<dbReference type="PANTHER" id="PTHR31490:SF88">
    <property type="entry name" value="BETA-XYLANASE"/>
    <property type="match status" value="1"/>
</dbReference>